<evidence type="ECO:0000313" key="3">
    <source>
        <dbReference type="WBParaSite" id="NBR_0000402101-mRNA-1"/>
    </source>
</evidence>
<accession>A0A0N4XNB9</accession>
<sequence>MDDLLTSVKAAAAQQSTLVPLSSTPSAPATETTTRAIGIDSRVEKLHTPTLCSNNTVCYKDSECGQARLSASAIVTLALLTPSVALMQIVVDCGMPVKMAVVAAQSEAID</sequence>
<protein>
    <submittedName>
        <fullName evidence="1 3">Uncharacterized protein</fullName>
    </submittedName>
</protein>
<reference evidence="3" key="1">
    <citation type="submission" date="2017-02" db="UniProtKB">
        <authorList>
            <consortium name="WormBaseParasite"/>
        </authorList>
    </citation>
    <scope>IDENTIFICATION</scope>
</reference>
<dbReference type="Proteomes" id="UP000271162">
    <property type="component" value="Unassembled WGS sequence"/>
</dbReference>
<dbReference type="WBParaSite" id="NBR_0000402101-mRNA-1">
    <property type="protein sequence ID" value="NBR_0000402101-mRNA-1"/>
    <property type="gene ID" value="NBR_0000402101"/>
</dbReference>
<name>A0A0N4XNB9_NIPBR</name>
<dbReference type="EMBL" id="UYSL01006846">
    <property type="protein sequence ID" value="VDL67611.1"/>
    <property type="molecule type" value="Genomic_DNA"/>
</dbReference>
<proteinExistence type="predicted"/>
<reference evidence="1 2" key="2">
    <citation type="submission" date="2018-11" db="EMBL/GenBank/DDBJ databases">
        <authorList>
            <consortium name="Pathogen Informatics"/>
        </authorList>
    </citation>
    <scope>NUCLEOTIDE SEQUENCE [LARGE SCALE GENOMIC DNA]</scope>
</reference>
<evidence type="ECO:0000313" key="1">
    <source>
        <dbReference type="EMBL" id="VDL67611.1"/>
    </source>
</evidence>
<dbReference type="AlphaFoldDB" id="A0A0N4XNB9"/>
<evidence type="ECO:0000313" key="2">
    <source>
        <dbReference type="Proteomes" id="UP000271162"/>
    </source>
</evidence>
<gene>
    <name evidence="1" type="ORF">NBR_LOCUS4022</name>
</gene>
<keyword evidence="2" id="KW-1185">Reference proteome</keyword>
<organism evidence="3">
    <name type="scientific">Nippostrongylus brasiliensis</name>
    <name type="common">Rat hookworm</name>
    <dbReference type="NCBI Taxonomy" id="27835"/>
    <lineage>
        <taxon>Eukaryota</taxon>
        <taxon>Metazoa</taxon>
        <taxon>Ecdysozoa</taxon>
        <taxon>Nematoda</taxon>
        <taxon>Chromadorea</taxon>
        <taxon>Rhabditida</taxon>
        <taxon>Rhabditina</taxon>
        <taxon>Rhabditomorpha</taxon>
        <taxon>Strongyloidea</taxon>
        <taxon>Heligmosomidae</taxon>
        <taxon>Nippostrongylus</taxon>
    </lineage>
</organism>